<reference evidence="3" key="1">
    <citation type="submission" date="2014-11" db="EMBL/GenBank/DDBJ databases">
        <authorList>
            <person name="Amaro Gonzalez C."/>
        </authorList>
    </citation>
    <scope>NUCLEOTIDE SEQUENCE</scope>
</reference>
<name>A0A0E9WX74_ANGAN</name>
<protein>
    <submittedName>
        <fullName evidence="3">Uncharacterized protein</fullName>
    </submittedName>
</protein>
<accession>A0A0E9WX74</accession>
<proteinExistence type="predicted"/>
<reference evidence="3" key="2">
    <citation type="journal article" date="2015" name="Fish Shellfish Immunol.">
        <title>Early steps in the European eel (Anguilla anguilla)-Vibrio vulnificus interaction in the gills: Role of the RtxA13 toxin.</title>
        <authorList>
            <person name="Callol A."/>
            <person name="Pajuelo D."/>
            <person name="Ebbesson L."/>
            <person name="Teles M."/>
            <person name="MacKenzie S."/>
            <person name="Amaro C."/>
        </authorList>
    </citation>
    <scope>NUCLEOTIDE SEQUENCE</scope>
</reference>
<evidence type="ECO:0000256" key="1">
    <source>
        <dbReference type="SAM" id="Phobius"/>
    </source>
</evidence>
<keyword evidence="2" id="KW-0732">Signal</keyword>
<keyword evidence="1" id="KW-0472">Membrane</keyword>
<dbReference type="AlphaFoldDB" id="A0A0E9WX74"/>
<keyword evidence="1" id="KW-0812">Transmembrane</keyword>
<keyword evidence="1" id="KW-1133">Transmembrane helix</keyword>
<dbReference type="EMBL" id="GBXM01014514">
    <property type="protein sequence ID" value="JAH94063.1"/>
    <property type="molecule type" value="Transcribed_RNA"/>
</dbReference>
<sequence length="107" mass="12015">MDSLFLVPVCFSFLCSICIKFPVSGVLCKIKDEVITINVVLATTGETDCKHLQHLLNQEKQQVSSKKLQKCSRLINSSINLIIHTFIIKLLLIIMINILIITIACSR</sequence>
<feature type="signal peptide" evidence="2">
    <location>
        <begin position="1"/>
        <end position="25"/>
    </location>
</feature>
<organism evidence="3">
    <name type="scientific">Anguilla anguilla</name>
    <name type="common">European freshwater eel</name>
    <name type="synonym">Muraena anguilla</name>
    <dbReference type="NCBI Taxonomy" id="7936"/>
    <lineage>
        <taxon>Eukaryota</taxon>
        <taxon>Metazoa</taxon>
        <taxon>Chordata</taxon>
        <taxon>Craniata</taxon>
        <taxon>Vertebrata</taxon>
        <taxon>Euteleostomi</taxon>
        <taxon>Actinopterygii</taxon>
        <taxon>Neopterygii</taxon>
        <taxon>Teleostei</taxon>
        <taxon>Anguilliformes</taxon>
        <taxon>Anguillidae</taxon>
        <taxon>Anguilla</taxon>
    </lineage>
</organism>
<evidence type="ECO:0000256" key="2">
    <source>
        <dbReference type="SAM" id="SignalP"/>
    </source>
</evidence>
<evidence type="ECO:0000313" key="3">
    <source>
        <dbReference type="EMBL" id="JAH94063.1"/>
    </source>
</evidence>
<feature type="transmembrane region" description="Helical" evidence="1">
    <location>
        <begin position="81"/>
        <end position="105"/>
    </location>
</feature>
<feature type="chain" id="PRO_5002434745" evidence="2">
    <location>
        <begin position="26"/>
        <end position="107"/>
    </location>
</feature>